<evidence type="ECO:0000259" key="2">
    <source>
        <dbReference type="Pfam" id="PF04187"/>
    </source>
</evidence>
<dbReference type="Gene3D" id="3.40.50.11550">
    <property type="match status" value="1"/>
</dbReference>
<dbReference type="InterPro" id="IPR007314">
    <property type="entry name" value="Cofac_haem-bd_dom"/>
</dbReference>
<keyword evidence="1" id="KW-0732">Signal</keyword>
<gene>
    <name evidence="3" type="ORF">ENN50_09990</name>
</gene>
<proteinExistence type="predicted"/>
<feature type="domain" description="Haem-binding uptake Tiki superfamily ChaN" evidence="2">
    <location>
        <begin position="45"/>
        <end position="244"/>
    </location>
</feature>
<dbReference type="EMBL" id="DSBW01000225">
    <property type="protein sequence ID" value="HED31980.1"/>
    <property type="molecule type" value="Genomic_DNA"/>
</dbReference>
<accession>A0A831SSV7</accession>
<organism evidence="3">
    <name type="scientific">Prosthecochloris aestuarii</name>
    <dbReference type="NCBI Taxonomy" id="1102"/>
    <lineage>
        <taxon>Bacteria</taxon>
        <taxon>Pseudomonadati</taxon>
        <taxon>Chlorobiota</taxon>
        <taxon>Chlorobiia</taxon>
        <taxon>Chlorobiales</taxon>
        <taxon>Chlorobiaceae</taxon>
        <taxon>Prosthecochloris</taxon>
    </lineage>
</organism>
<dbReference type="CDD" id="cd14727">
    <property type="entry name" value="ChanN-like"/>
    <property type="match status" value="1"/>
</dbReference>
<protein>
    <submittedName>
        <fullName evidence="3">Iron-regulated protein</fullName>
    </submittedName>
</protein>
<evidence type="ECO:0000313" key="3">
    <source>
        <dbReference type="EMBL" id="HED31980.1"/>
    </source>
</evidence>
<dbReference type="Proteomes" id="UP000886335">
    <property type="component" value="Unassembled WGS sequence"/>
</dbReference>
<name>A0A831SSV7_PROAE</name>
<feature type="signal peptide" evidence="1">
    <location>
        <begin position="1"/>
        <end position="23"/>
    </location>
</feature>
<evidence type="ECO:0000256" key="1">
    <source>
        <dbReference type="SAM" id="SignalP"/>
    </source>
</evidence>
<dbReference type="Pfam" id="PF04187">
    <property type="entry name" value="Cofac_haem_bdg"/>
    <property type="match status" value="1"/>
</dbReference>
<feature type="chain" id="PRO_5032846851" evidence="1">
    <location>
        <begin position="24"/>
        <end position="289"/>
    </location>
</feature>
<dbReference type="AlphaFoldDB" id="A0A831SSV7"/>
<sequence>MTTRLRHLLLLIVLSCISIPASGKDLPAYKLCNAAGKEVSYRKLYKKAKKADIIMFGELHSNPIAHWLRLELAKDLLKSTDLVLGAEMFEADNQQALDDYLRGSIDAAGLDSLARLWPNYSTDYAPIVNLAKKHEIPVIATNIPRRFASMVYRQGDFTVLEQLDDKEKGWIAPLPILFDPELPQYKKILTMDDDHGSPELVKAQAIKDATMAHFILRNYRPGHTFLHLNGAYHSDFHEGIVYYLKAQNESLDIMTISTVEQENIHRLEDEHEGRADFIICVDEDMTKTH</sequence>
<reference evidence="3" key="1">
    <citation type="journal article" date="2020" name="mSystems">
        <title>Genome- and Community-Level Interaction Insights into Carbon Utilization and Element Cycling Functions of Hydrothermarchaeota in Hydrothermal Sediment.</title>
        <authorList>
            <person name="Zhou Z."/>
            <person name="Liu Y."/>
            <person name="Xu W."/>
            <person name="Pan J."/>
            <person name="Luo Z.H."/>
            <person name="Li M."/>
        </authorList>
    </citation>
    <scope>NUCLEOTIDE SEQUENCE [LARGE SCALE GENOMIC DNA]</scope>
    <source>
        <strain evidence="3">SpSt-1181</strain>
    </source>
</reference>
<dbReference type="SUPFAM" id="SSF159501">
    <property type="entry name" value="EreA/ChaN-like"/>
    <property type="match status" value="1"/>
</dbReference>
<comment type="caution">
    <text evidence="3">The sequence shown here is derived from an EMBL/GenBank/DDBJ whole genome shotgun (WGS) entry which is preliminary data.</text>
</comment>